<gene>
    <name evidence="2" type="ORF">CYMTET_25112</name>
</gene>
<organism evidence="2 3">
    <name type="scientific">Cymbomonas tetramitiformis</name>
    <dbReference type="NCBI Taxonomy" id="36881"/>
    <lineage>
        <taxon>Eukaryota</taxon>
        <taxon>Viridiplantae</taxon>
        <taxon>Chlorophyta</taxon>
        <taxon>Pyramimonadophyceae</taxon>
        <taxon>Pyramimonadales</taxon>
        <taxon>Pyramimonadaceae</taxon>
        <taxon>Cymbomonas</taxon>
    </lineage>
</organism>
<keyword evidence="1" id="KW-0472">Membrane</keyword>
<feature type="transmembrane region" description="Helical" evidence="1">
    <location>
        <begin position="137"/>
        <end position="158"/>
    </location>
</feature>
<reference evidence="2 3" key="1">
    <citation type="journal article" date="2015" name="Genome Biol. Evol.">
        <title>Comparative Genomics of a Bacterivorous Green Alga Reveals Evolutionary Causalities and Consequences of Phago-Mixotrophic Mode of Nutrition.</title>
        <authorList>
            <person name="Burns J.A."/>
            <person name="Paasch A."/>
            <person name="Narechania A."/>
            <person name="Kim E."/>
        </authorList>
    </citation>
    <scope>NUCLEOTIDE SEQUENCE [LARGE SCALE GENOMIC DNA]</scope>
    <source>
        <strain evidence="2 3">PLY_AMNH</strain>
    </source>
</reference>
<evidence type="ECO:0000313" key="2">
    <source>
        <dbReference type="EMBL" id="KAK3266250.1"/>
    </source>
</evidence>
<accession>A0AAE0FV82</accession>
<name>A0AAE0FV82_9CHLO</name>
<dbReference type="Proteomes" id="UP001190700">
    <property type="component" value="Unassembled WGS sequence"/>
</dbReference>
<keyword evidence="3" id="KW-1185">Reference proteome</keyword>
<comment type="caution">
    <text evidence="2">The sequence shown here is derived from an EMBL/GenBank/DDBJ whole genome shotgun (WGS) entry which is preliminary data.</text>
</comment>
<evidence type="ECO:0000313" key="3">
    <source>
        <dbReference type="Proteomes" id="UP001190700"/>
    </source>
</evidence>
<dbReference type="EMBL" id="LGRX02013296">
    <property type="protein sequence ID" value="KAK3266250.1"/>
    <property type="molecule type" value="Genomic_DNA"/>
</dbReference>
<sequence length="210" mass="23253">MQTCGRQLASSQGSWKPVMIKCNSAKNGERGGDSSDLDSCDRQHEMNGVAKIEQEAEKPTVWEDLSEAWAVLTGPKLKEDTGAAAVELRDCLLVIKGELENSEAEQEAAKELYMDLTFKYWGYRTKRITTNPAVRRLLPGFNMTLNLAVVAVLFRVLVPRMLALNTATGFDDFSTEYGLPDRQMALPTACTLVHGTQSTRIMIGRFFAAV</sequence>
<evidence type="ECO:0000256" key="1">
    <source>
        <dbReference type="SAM" id="Phobius"/>
    </source>
</evidence>
<keyword evidence="1" id="KW-1133">Transmembrane helix</keyword>
<protein>
    <submittedName>
        <fullName evidence="2">Uncharacterized protein</fullName>
    </submittedName>
</protein>
<proteinExistence type="predicted"/>
<dbReference type="AlphaFoldDB" id="A0AAE0FV82"/>
<keyword evidence="1" id="KW-0812">Transmembrane</keyword>